<accession>A0A1M6JV64</accession>
<feature type="domain" description="Phosphoribosyltransferase" evidence="1">
    <location>
        <begin position="20"/>
        <end position="165"/>
    </location>
</feature>
<dbReference type="InterPro" id="IPR050137">
    <property type="entry name" value="PyrR_bifunctional"/>
</dbReference>
<dbReference type="Gene3D" id="3.40.50.2020">
    <property type="match status" value="1"/>
</dbReference>
<protein>
    <submittedName>
        <fullName evidence="2">Pyrimidine operon attenuation protein / uracil phosphoribosyltransferase</fullName>
    </submittedName>
</protein>
<keyword evidence="3" id="KW-1185">Reference proteome</keyword>
<evidence type="ECO:0000259" key="1">
    <source>
        <dbReference type="Pfam" id="PF00156"/>
    </source>
</evidence>
<dbReference type="Pfam" id="PF00156">
    <property type="entry name" value="Pribosyltran"/>
    <property type="match status" value="1"/>
</dbReference>
<dbReference type="AlphaFoldDB" id="A0A1M6JV64"/>
<gene>
    <name evidence="2" type="ORF">SAMN04488028_101330</name>
</gene>
<dbReference type="GO" id="GO:0016757">
    <property type="term" value="F:glycosyltransferase activity"/>
    <property type="evidence" value="ECO:0007669"/>
    <property type="project" value="UniProtKB-KW"/>
</dbReference>
<sequence length="192" mass="22487">MDSLYLPNFKHMQKRLLLNKKHLSITISRLCHQLIENHFLFENTVLIGLQPKGVFFAERIKSKLEEIIKRPIELGYLDITFYRDDFRRRDEPLTPNETKIPFIIEDKKVILIDDVLYTGRSVKSAMDAMSAFGRPAKVEFLTLIDRIYSRDIPVEATYVGKQVNTVFSQKVLVELTEQGKKEDKIWLIDKSK</sequence>
<dbReference type="CDD" id="cd06223">
    <property type="entry name" value="PRTases_typeI"/>
    <property type="match status" value="1"/>
</dbReference>
<evidence type="ECO:0000313" key="3">
    <source>
        <dbReference type="Proteomes" id="UP000184474"/>
    </source>
</evidence>
<dbReference type="NCBIfam" id="NF003549">
    <property type="entry name" value="PRK05205.1-5"/>
    <property type="match status" value="1"/>
</dbReference>
<dbReference type="PANTHER" id="PTHR11608:SF0">
    <property type="entry name" value="BIFUNCTIONAL PROTEIN PYRR"/>
    <property type="match status" value="1"/>
</dbReference>
<dbReference type="PANTHER" id="PTHR11608">
    <property type="entry name" value="BIFUNCTIONAL PROTEIN PYRR"/>
    <property type="match status" value="1"/>
</dbReference>
<dbReference type="EMBL" id="FRAA01000001">
    <property type="protein sequence ID" value="SHJ50512.1"/>
    <property type="molecule type" value="Genomic_DNA"/>
</dbReference>
<dbReference type="Proteomes" id="UP000184474">
    <property type="component" value="Unassembled WGS sequence"/>
</dbReference>
<proteinExistence type="predicted"/>
<dbReference type="InterPro" id="IPR029057">
    <property type="entry name" value="PRTase-like"/>
</dbReference>
<dbReference type="STRING" id="156994.SAMN04488028_101330"/>
<organism evidence="2 3">
    <name type="scientific">Reichenbachiella agariperforans</name>
    <dbReference type="NCBI Taxonomy" id="156994"/>
    <lineage>
        <taxon>Bacteria</taxon>
        <taxon>Pseudomonadati</taxon>
        <taxon>Bacteroidota</taxon>
        <taxon>Cytophagia</taxon>
        <taxon>Cytophagales</taxon>
        <taxon>Reichenbachiellaceae</taxon>
        <taxon>Reichenbachiella</taxon>
    </lineage>
</organism>
<dbReference type="InterPro" id="IPR000836">
    <property type="entry name" value="PRTase_dom"/>
</dbReference>
<dbReference type="SUPFAM" id="SSF53271">
    <property type="entry name" value="PRTase-like"/>
    <property type="match status" value="1"/>
</dbReference>
<keyword evidence="2" id="KW-0808">Transferase</keyword>
<keyword evidence="2" id="KW-0328">Glycosyltransferase</keyword>
<reference evidence="3" key="1">
    <citation type="submission" date="2016-11" db="EMBL/GenBank/DDBJ databases">
        <authorList>
            <person name="Varghese N."/>
            <person name="Submissions S."/>
        </authorList>
    </citation>
    <scope>NUCLEOTIDE SEQUENCE [LARGE SCALE GENOMIC DNA]</scope>
    <source>
        <strain evidence="3">DSM 26134</strain>
    </source>
</reference>
<evidence type="ECO:0000313" key="2">
    <source>
        <dbReference type="EMBL" id="SHJ50512.1"/>
    </source>
</evidence>
<name>A0A1M6JV64_REIAG</name>